<sequence>MHSKQALPQLLAALAVLSMAQASWLDKSKYEGRAIIGRQIGDLVDGTGSTSSTSSAQASSQSTSTSESTSESTTPIPSTTTTSQLVESPTSASVPATTSPPSTPPPSPTPPAASSTPVAAVETTSSFVPQSTRSSIQWTPTTSSSSDSGPGSSPGSSPAPTSVNLIVSTKVEILTTTRSDGSKSTFTSTIKTTSTPGLSSSEGETTGMTAKTRNTVIGVVVGVGGAVVLGALALVAWRIWGRKKDNEEHDVLMDYDMSTPGAAEKSERGSSAGGTQRTPFQSTLENYHQPSQVNASSNF</sequence>
<feature type="compositionally biased region" description="Low complexity" evidence="1">
    <location>
        <begin position="182"/>
        <end position="195"/>
    </location>
</feature>
<reference evidence="5 6" key="1">
    <citation type="journal article" date="2018" name="PLoS Genet.">
        <title>Repeat elements organise 3D genome structure and mediate transcription in the filamentous fungus Epichloe festucae.</title>
        <authorList>
            <person name="Winter D.J."/>
            <person name="Ganley A.R.D."/>
            <person name="Young C.A."/>
            <person name="Liachko I."/>
            <person name="Schardl C.L."/>
            <person name="Dupont P.Y."/>
            <person name="Berry D."/>
            <person name="Ram A."/>
            <person name="Scott B."/>
            <person name="Cox M.P."/>
        </authorList>
    </citation>
    <scope>NUCLEOTIDE SEQUENCE [LARGE SCALE GENOMIC DNA]</scope>
    <source>
        <strain evidence="5 6">Fl1</strain>
    </source>
</reference>
<keyword evidence="6" id="KW-1185">Reference proteome</keyword>
<evidence type="ECO:0000313" key="6">
    <source>
        <dbReference type="Proteomes" id="UP000594364"/>
    </source>
</evidence>
<proteinExistence type="predicted"/>
<organism evidence="5 6">
    <name type="scientific">Epichloe festucae (strain Fl1)</name>
    <dbReference type="NCBI Taxonomy" id="877507"/>
    <lineage>
        <taxon>Eukaryota</taxon>
        <taxon>Fungi</taxon>
        <taxon>Dikarya</taxon>
        <taxon>Ascomycota</taxon>
        <taxon>Pezizomycotina</taxon>
        <taxon>Sordariomycetes</taxon>
        <taxon>Hypocreomycetidae</taxon>
        <taxon>Hypocreales</taxon>
        <taxon>Clavicipitaceae</taxon>
        <taxon>Epichloe</taxon>
    </lineage>
</organism>
<gene>
    <name evidence="5" type="ORF">C2857_003532</name>
</gene>
<feature type="region of interest" description="Disordered" evidence="1">
    <location>
        <begin position="46"/>
        <end position="162"/>
    </location>
</feature>
<feature type="signal peptide" evidence="3">
    <location>
        <begin position="1"/>
        <end position="22"/>
    </location>
</feature>
<feature type="transmembrane region" description="Helical" evidence="2">
    <location>
        <begin position="216"/>
        <end position="237"/>
    </location>
</feature>
<keyword evidence="2" id="KW-0472">Membrane</keyword>
<feature type="compositionally biased region" description="Low complexity" evidence="1">
    <location>
        <begin position="46"/>
        <end position="100"/>
    </location>
</feature>
<keyword evidence="2" id="KW-1133">Transmembrane helix</keyword>
<feature type="compositionally biased region" description="Low complexity" evidence="1">
    <location>
        <begin position="112"/>
        <end position="126"/>
    </location>
</feature>
<feature type="compositionally biased region" description="Polar residues" evidence="1">
    <location>
        <begin position="196"/>
        <end position="206"/>
    </location>
</feature>
<dbReference type="OrthoDB" id="5425782at2759"/>
<feature type="region of interest" description="Disordered" evidence="1">
    <location>
        <begin position="178"/>
        <end position="206"/>
    </location>
</feature>
<evidence type="ECO:0000259" key="4">
    <source>
        <dbReference type="Pfam" id="PF04478"/>
    </source>
</evidence>
<feature type="compositionally biased region" description="Polar residues" evidence="1">
    <location>
        <begin position="127"/>
        <end position="138"/>
    </location>
</feature>
<dbReference type="AlphaFoldDB" id="A0A7S9PU21"/>
<feature type="region of interest" description="Disordered" evidence="1">
    <location>
        <begin position="259"/>
        <end position="299"/>
    </location>
</feature>
<feature type="domain" description="Mid2" evidence="4">
    <location>
        <begin position="184"/>
        <end position="235"/>
    </location>
</feature>
<dbReference type="Proteomes" id="UP000594364">
    <property type="component" value="Chromosome 2"/>
</dbReference>
<evidence type="ECO:0000256" key="1">
    <source>
        <dbReference type="SAM" id="MobiDB-lite"/>
    </source>
</evidence>
<dbReference type="InterPro" id="IPR007567">
    <property type="entry name" value="Mid2_dom"/>
</dbReference>
<evidence type="ECO:0000313" key="5">
    <source>
        <dbReference type="EMBL" id="QPG96205.1"/>
    </source>
</evidence>
<feature type="compositionally biased region" description="Polar residues" evidence="1">
    <location>
        <begin position="273"/>
        <end position="299"/>
    </location>
</feature>
<dbReference type="Pfam" id="PF04478">
    <property type="entry name" value="Mid2"/>
    <property type="match status" value="1"/>
</dbReference>
<keyword evidence="3" id="KW-0732">Signal</keyword>
<keyword evidence="2" id="KW-0812">Transmembrane</keyword>
<name>A0A7S9PU21_EPIFF</name>
<evidence type="ECO:0000256" key="3">
    <source>
        <dbReference type="SAM" id="SignalP"/>
    </source>
</evidence>
<protein>
    <recommendedName>
        <fullName evidence="4">Mid2 domain-containing protein</fullName>
    </recommendedName>
</protein>
<dbReference type="EMBL" id="CP031386">
    <property type="protein sequence ID" value="QPG96205.1"/>
    <property type="molecule type" value="Genomic_DNA"/>
</dbReference>
<evidence type="ECO:0000256" key="2">
    <source>
        <dbReference type="SAM" id="Phobius"/>
    </source>
</evidence>
<feature type="compositionally biased region" description="Pro residues" evidence="1">
    <location>
        <begin position="101"/>
        <end position="111"/>
    </location>
</feature>
<feature type="chain" id="PRO_5034318462" description="Mid2 domain-containing protein" evidence="3">
    <location>
        <begin position="23"/>
        <end position="299"/>
    </location>
</feature>
<feature type="compositionally biased region" description="Low complexity" evidence="1">
    <location>
        <begin position="139"/>
        <end position="162"/>
    </location>
</feature>
<accession>A0A7S9PU21</accession>